<keyword evidence="4" id="KW-0804">Transcription</keyword>
<keyword evidence="3" id="KW-0238">DNA-binding</keyword>
<dbReference type="PROSITE" id="PS50931">
    <property type="entry name" value="HTH_LYSR"/>
    <property type="match status" value="1"/>
</dbReference>
<comment type="similarity">
    <text evidence="1">Belongs to the LysR transcriptional regulatory family.</text>
</comment>
<name>A0ABS6T7X1_9RHOB</name>
<dbReference type="InterPro" id="IPR000847">
    <property type="entry name" value="LysR_HTH_N"/>
</dbReference>
<dbReference type="InterPro" id="IPR005119">
    <property type="entry name" value="LysR_subst-bd"/>
</dbReference>
<evidence type="ECO:0000256" key="1">
    <source>
        <dbReference type="ARBA" id="ARBA00009437"/>
    </source>
</evidence>
<evidence type="ECO:0000256" key="2">
    <source>
        <dbReference type="ARBA" id="ARBA00023015"/>
    </source>
</evidence>
<evidence type="ECO:0000313" key="6">
    <source>
        <dbReference type="EMBL" id="MBV7380447.1"/>
    </source>
</evidence>
<evidence type="ECO:0000256" key="3">
    <source>
        <dbReference type="ARBA" id="ARBA00023125"/>
    </source>
</evidence>
<keyword evidence="2" id="KW-0805">Transcription regulation</keyword>
<dbReference type="Pfam" id="PF00126">
    <property type="entry name" value="HTH_1"/>
    <property type="match status" value="1"/>
</dbReference>
<evidence type="ECO:0000256" key="4">
    <source>
        <dbReference type="ARBA" id="ARBA00023163"/>
    </source>
</evidence>
<keyword evidence="7" id="KW-1185">Reference proteome</keyword>
<dbReference type="PANTHER" id="PTHR30537:SF74">
    <property type="entry name" value="HTH-TYPE TRANSCRIPTIONAL REGULATOR TRPI"/>
    <property type="match status" value="1"/>
</dbReference>
<organism evidence="6 7">
    <name type="scientific">Maritimibacter dapengensis</name>
    <dbReference type="NCBI Taxonomy" id="2836868"/>
    <lineage>
        <taxon>Bacteria</taxon>
        <taxon>Pseudomonadati</taxon>
        <taxon>Pseudomonadota</taxon>
        <taxon>Alphaproteobacteria</taxon>
        <taxon>Rhodobacterales</taxon>
        <taxon>Roseobacteraceae</taxon>
        <taxon>Maritimibacter</taxon>
    </lineage>
</organism>
<evidence type="ECO:0000259" key="5">
    <source>
        <dbReference type="PROSITE" id="PS50931"/>
    </source>
</evidence>
<accession>A0ABS6T7X1</accession>
<proteinExistence type="inferred from homology"/>
<dbReference type="RefSeq" id="WP_218393654.1">
    <property type="nucleotide sequence ID" value="NZ_JAHUZE010000004.1"/>
</dbReference>
<feature type="domain" description="HTH lysR-type" evidence="5">
    <location>
        <begin position="7"/>
        <end position="64"/>
    </location>
</feature>
<dbReference type="EMBL" id="JAHUZE010000004">
    <property type="protein sequence ID" value="MBV7380447.1"/>
    <property type="molecule type" value="Genomic_DNA"/>
</dbReference>
<dbReference type="Proteomes" id="UP000756530">
    <property type="component" value="Unassembled WGS sequence"/>
</dbReference>
<dbReference type="PANTHER" id="PTHR30537">
    <property type="entry name" value="HTH-TYPE TRANSCRIPTIONAL REGULATOR"/>
    <property type="match status" value="1"/>
</dbReference>
<dbReference type="CDD" id="cd08432">
    <property type="entry name" value="PBP2_GcdR_TrpI_HvrB_AmpR_like"/>
    <property type="match status" value="1"/>
</dbReference>
<dbReference type="Pfam" id="PF03466">
    <property type="entry name" value="LysR_substrate"/>
    <property type="match status" value="1"/>
</dbReference>
<gene>
    <name evidence="6" type="ORF">KJP28_16095</name>
</gene>
<sequence length="299" mass="32038">MTALNRIPLSALRAADAVARLGTLGQAAEELGISIGAVSQRIAKAEATLGVSLFHRDPRGMRLTEVGAALAPDLAAGFGHLARAVDLASRDKAHTLIVSVAPIFASRWLVHRLPGFYAQHPDIRVRIDSAVGLVDPNTSDVDLCLRIGHGPYPEVRAERLFDQRVMPVCAPDMAERLKSPADLASVPIVRDVNAAFSWADWLGPEGLSAEILGPGPEFSDGSLAFYAAMGGAGVYLTWETLDIDALKSGRIVAPFGERRHKTGQAYWLVSARDSAPGIAQRAFTRWMKAELQADGVKLC</sequence>
<protein>
    <submittedName>
        <fullName evidence="6">LysR family transcriptional regulator</fullName>
    </submittedName>
</protein>
<reference evidence="6 7" key="1">
    <citation type="submission" date="2021-05" db="EMBL/GenBank/DDBJ databases">
        <title>Culturable bacteria isolated from Daya Bay.</title>
        <authorList>
            <person name="Zheng W."/>
            <person name="Yu S."/>
            <person name="Huang Y."/>
        </authorList>
    </citation>
    <scope>NUCLEOTIDE SEQUENCE [LARGE SCALE GENOMIC DNA]</scope>
    <source>
        <strain evidence="6 7">DP4N28-5</strain>
    </source>
</reference>
<dbReference type="InterPro" id="IPR058163">
    <property type="entry name" value="LysR-type_TF_proteobact-type"/>
</dbReference>
<evidence type="ECO:0000313" key="7">
    <source>
        <dbReference type="Proteomes" id="UP000756530"/>
    </source>
</evidence>
<comment type="caution">
    <text evidence="6">The sequence shown here is derived from an EMBL/GenBank/DDBJ whole genome shotgun (WGS) entry which is preliminary data.</text>
</comment>